<dbReference type="EMBL" id="JAUSTQ010000003">
    <property type="protein sequence ID" value="MDQ0159066.1"/>
    <property type="molecule type" value="Genomic_DNA"/>
</dbReference>
<comment type="caution">
    <text evidence="2">The sequence shown here is derived from an EMBL/GenBank/DDBJ whole genome shotgun (WGS) entry which is preliminary data.</text>
</comment>
<gene>
    <name evidence="2" type="ORF">J2S77_001030</name>
</gene>
<evidence type="ECO:0000256" key="1">
    <source>
        <dbReference type="SAM" id="MobiDB-lite"/>
    </source>
</evidence>
<dbReference type="Proteomes" id="UP001224359">
    <property type="component" value="Unassembled WGS sequence"/>
</dbReference>
<keyword evidence="3" id="KW-1185">Reference proteome</keyword>
<evidence type="ECO:0000313" key="2">
    <source>
        <dbReference type="EMBL" id="MDQ0159066.1"/>
    </source>
</evidence>
<feature type="region of interest" description="Disordered" evidence="1">
    <location>
        <begin position="47"/>
        <end position="101"/>
    </location>
</feature>
<evidence type="ECO:0000313" key="3">
    <source>
        <dbReference type="Proteomes" id="UP001224359"/>
    </source>
</evidence>
<dbReference type="RefSeq" id="WP_306975248.1">
    <property type="nucleotide sequence ID" value="NZ_JAUSTQ010000003.1"/>
</dbReference>
<feature type="compositionally biased region" description="Basic and acidic residues" evidence="1">
    <location>
        <begin position="58"/>
        <end position="84"/>
    </location>
</feature>
<protein>
    <submittedName>
        <fullName evidence="2">Uncharacterized protein</fullName>
    </submittedName>
</protein>
<name>A0ABT9VDL8_9BACI</name>
<reference evidence="2 3" key="1">
    <citation type="submission" date="2023-07" db="EMBL/GenBank/DDBJ databases">
        <title>Genomic Encyclopedia of Type Strains, Phase IV (KMG-IV): sequencing the most valuable type-strain genomes for metagenomic binning, comparative biology and taxonomic classification.</title>
        <authorList>
            <person name="Goeker M."/>
        </authorList>
    </citation>
    <scope>NUCLEOTIDE SEQUENCE [LARGE SCALE GENOMIC DNA]</scope>
    <source>
        <strain evidence="2 3">DSM 16460</strain>
    </source>
</reference>
<proteinExistence type="predicted"/>
<organism evidence="2 3">
    <name type="scientific">Alkalibacillus salilacus</name>
    <dbReference type="NCBI Taxonomy" id="284582"/>
    <lineage>
        <taxon>Bacteria</taxon>
        <taxon>Bacillati</taxon>
        <taxon>Bacillota</taxon>
        <taxon>Bacilli</taxon>
        <taxon>Bacillales</taxon>
        <taxon>Bacillaceae</taxon>
        <taxon>Alkalibacillus</taxon>
    </lineage>
</organism>
<accession>A0ABT9VDL8</accession>
<sequence length="101" mass="11857">MSWKAVELQVALPRTQDAGQLQDQLQQRAQVMQDVLSEEQLKELERKRKAVLESNESEPARNEDDDHSEHVWSQDTRQQSRKEPNQQIPHPYLGNRVDLSR</sequence>